<protein>
    <submittedName>
        <fullName evidence="1">Type 1 glutamine amidotransferase domain-containing protein</fullName>
    </submittedName>
</protein>
<gene>
    <name evidence="1" type="ORF">SNE35_26105</name>
</gene>
<dbReference type="InterPro" id="IPR029062">
    <property type="entry name" value="Class_I_gatase-like"/>
</dbReference>
<evidence type="ECO:0000313" key="2">
    <source>
        <dbReference type="Proteomes" id="UP001285263"/>
    </source>
</evidence>
<sequence length="248" mass="26742">MATLLIPLPNTDFDPTEVAVPWRILQARGHRIVFATPDGGPANADPIMVSGRGLGLLAGLLRADANGREAYGALQADASFQRPLPYAALQAADYAGIILPGGHAQGVRPYLESASLQALVAAMFALDRPVGAICHGTIVAARSRDAQGRSVLFGRRTTALTAQMELSAWWLTRAWMGDYYRTYPETVQSEVTRALARAKDFDAGPISLRRDTPDHPELGFVVRDGNYLSARWPGDAHRFAAEFAAMLG</sequence>
<dbReference type="Proteomes" id="UP001285263">
    <property type="component" value="Unassembled WGS sequence"/>
</dbReference>
<dbReference type="Gene3D" id="3.40.50.880">
    <property type="match status" value="1"/>
</dbReference>
<accession>A0ABU5DNW3</accession>
<dbReference type="InterPro" id="IPR032633">
    <property type="entry name" value="ThiJ-like"/>
</dbReference>
<reference evidence="1 2" key="1">
    <citation type="submission" date="2023-11" db="EMBL/GenBank/DDBJ databases">
        <title>Paucibacter sp. nov., isolated from fresh soil in Korea.</title>
        <authorList>
            <person name="Le N.T.T."/>
        </authorList>
    </citation>
    <scope>NUCLEOTIDE SEQUENCE [LARGE SCALE GENOMIC DNA]</scope>
    <source>
        <strain evidence="1 2">R3-3</strain>
    </source>
</reference>
<proteinExistence type="predicted"/>
<keyword evidence="1" id="KW-0315">Glutamine amidotransferase</keyword>
<comment type="caution">
    <text evidence="1">The sequence shown here is derived from an EMBL/GenBank/DDBJ whole genome shotgun (WGS) entry which is preliminary data.</text>
</comment>
<dbReference type="EMBL" id="JAXCLA010000009">
    <property type="protein sequence ID" value="MDY0748001.1"/>
    <property type="molecule type" value="Genomic_DNA"/>
</dbReference>
<dbReference type="PANTHER" id="PTHR43068">
    <property type="entry name" value="SLR1854 PROTEIN"/>
    <property type="match status" value="1"/>
</dbReference>
<keyword evidence="2" id="KW-1185">Reference proteome</keyword>
<dbReference type="PANTHER" id="PTHR43068:SF1">
    <property type="entry name" value="SLR1854 PROTEIN"/>
    <property type="match status" value="1"/>
</dbReference>
<organism evidence="1 2">
    <name type="scientific">Roseateles agri</name>
    <dbReference type="NCBI Taxonomy" id="3098619"/>
    <lineage>
        <taxon>Bacteria</taxon>
        <taxon>Pseudomonadati</taxon>
        <taxon>Pseudomonadota</taxon>
        <taxon>Betaproteobacteria</taxon>
        <taxon>Burkholderiales</taxon>
        <taxon>Sphaerotilaceae</taxon>
        <taxon>Roseateles</taxon>
    </lineage>
</organism>
<dbReference type="RefSeq" id="WP_320425969.1">
    <property type="nucleotide sequence ID" value="NZ_JAXCLA010000009.1"/>
</dbReference>
<dbReference type="SUPFAM" id="SSF52317">
    <property type="entry name" value="Class I glutamine amidotransferase-like"/>
    <property type="match status" value="1"/>
</dbReference>
<name>A0ABU5DNW3_9BURK</name>
<dbReference type="Pfam" id="PF17124">
    <property type="entry name" value="ThiJ_like"/>
    <property type="match status" value="1"/>
</dbReference>
<evidence type="ECO:0000313" key="1">
    <source>
        <dbReference type="EMBL" id="MDY0748001.1"/>
    </source>
</evidence>